<protein>
    <recommendedName>
        <fullName evidence="3">F-box domain-containing protein</fullName>
    </recommendedName>
</protein>
<name>A0A6A5UYQ7_9PLEO</name>
<keyword evidence="2" id="KW-1185">Reference proteome</keyword>
<accession>A0A6A5UYQ7</accession>
<dbReference type="AlphaFoldDB" id="A0A6A5UYQ7"/>
<sequence length="237" mass="27312">MRTAPPDTGLISNPLDGVNLLYSLLPTELRLHICSYLPSLRDKGDLYLSCKTARKELDAECAKAFNIAVDQMKANWPDPGIWPLTIIGRSPDSVAAIRTLLINIPVYDIKDYRTIKDVKSDALAHALLPLLRLEIQNLELRFRYHTWFGNQREVLYETNRARMYFYTSECLVDNLCFQFQCRRSDAFDGLRLQCRRHCDDHKIHHYCPAHAGFMVSHGFWQTDVASHHNLDSSVGIY</sequence>
<evidence type="ECO:0000313" key="1">
    <source>
        <dbReference type="EMBL" id="KAF1969768.1"/>
    </source>
</evidence>
<reference evidence="1" key="1">
    <citation type="journal article" date="2020" name="Stud. Mycol.">
        <title>101 Dothideomycetes genomes: a test case for predicting lifestyles and emergence of pathogens.</title>
        <authorList>
            <person name="Haridas S."/>
            <person name="Albert R."/>
            <person name="Binder M."/>
            <person name="Bloem J."/>
            <person name="Labutti K."/>
            <person name="Salamov A."/>
            <person name="Andreopoulos B."/>
            <person name="Baker S."/>
            <person name="Barry K."/>
            <person name="Bills G."/>
            <person name="Bluhm B."/>
            <person name="Cannon C."/>
            <person name="Castanera R."/>
            <person name="Culley D."/>
            <person name="Daum C."/>
            <person name="Ezra D."/>
            <person name="Gonzalez J."/>
            <person name="Henrissat B."/>
            <person name="Kuo A."/>
            <person name="Liang C."/>
            <person name="Lipzen A."/>
            <person name="Lutzoni F."/>
            <person name="Magnuson J."/>
            <person name="Mondo S."/>
            <person name="Nolan M."/>
            <person name="Ohm R."/>
            <person name="Pangilinan J."/>
            <person name="Park H.-J."/>
            <person name="Ramirez L."/>
            <person name="Alfaro M."/>
            <person name="Sun H."/>
            <person name="Tritt A."/>
            <person name="Yoshinaga Y."/>
            <person name="Zwiers L.-H."/>
            <person name="Turgeon B."/>
            <person name="Goodwin S."/>
            <person name="Spatafora J."/>
            <person name="Crous P."/>
            <person name="Grigoriev I."/>
        </authorList>
    </citation>
    <scope>NUCLEOTIDE SEQUENCE</scope>
    <source>
        <strain evidence="1">CBS 107.79</strain>
    </source>
</reference>
<gene>
    <name evidence="1" type="ORF">BU23DRAFT_652036</name>
</gene>
<dbReference type="Proteomes" id="UP000800036">
    <property type="component" value="Unassembled WGS sequence"/>
</dbReference>
<organism evidence="1 2">
    <name type="scientific">Bimuria novae-zelandiae CBS 107.79</name>
    <dbReference type="NCBI Taxonomy" id="1447943"/>
    <lineage>
        <taxon>Eukaryota</taxon>
        <taxon>Fungi</taxon>
        <taxon>Dikarya</taxon>
        <taxon>Ascomycota</taxon>
        <taxon>Pezizomycotina</taxon>
        <taxon>Dothideomycetes</taxon>
        <taxon>Pleosporomycetidae</taxon>
        <taxon>Pleosporales</taxon>
        <taxon>Massarineae</taxon>
        <taxon>Didymosphaeriaceae</taxon>
        <taxon>Bimuria</taxon>
    </lineage>
</organism>
<proteinExistence type="predicted"/>
<dbReference type="EMBL" id="ML976706">
    <property type="protein sequence ID" value="KAF1969768.1"/>
    <property type="molecule type" value="Genomic_DNA"/>
</dbReference>
<evidence type="ECO:0000313" key="2">
    <source>
        <dbReference type="Proteomes" id="UP000800036"/>
    </source>
</evidence>
<evidence type="ECO:0008006" key="3">
    <source>
        <dbReference type="Google" id="ProtNLM"/>
    </source>
</evidence>